<keyword evidence="2" id="KW-1185">Reference proteome</keyword>
<organism evidence="1 2">
    <name type="scientific">Symbiodinium pilosum</name>
    <name type="common">Dinoflagellate</name>
    <dbReference type="NCBI Taxonomy" id="2952"/>
    <lineage>
        <taxon>Eukaryota</taxon>
        <taxon>Sar</taxon>
        <taxon>Alveolata</taxon>
        <taxon>Dinophyceae</taxon>
        <taxon>Suessiales</taxon>
        <taxon>Symbiodiniaceae</taxon>
        <taxon>Symbiodinium</taxon>
    </lineage>
</organism>
<protein>
    <recommendedName>
        <fullName evidence="3">C3H1-type domain-containing protein</fullName>
    </recommendedName>
</protein>
<dbReference type="OrthoDB" id="406279at2759"/>
<evidence type="ECO:0000313" key="2">
    <source>
        <dbReference type="Proteomes" id="UP000649617"/>
    </source>
</evidence>
<name>A0A812KF03_SYMPI</name>
<comment type="caution">
    <text evidence="1">The sequence shown here is derived from an EMBL/GenBank/DDBJ whole genome shotgun (WGS) entry which is preliminary data.</text>
</comment>
<dbReference type="Proteomes" id="UP000649617">
    <property type="component" value="Unassembled WGS sequence"/>
</dbReference>
<reference evidence="1" key="1">
    <citation type="submission" date="2021-02" db="EMBL/GenBank/DDBJ databases">
        <authorList>
            <person name="Dougan E. K."/>
            <person name="Rhodes N."/>
            <person name="Thang M."/>
            <person name="Chan C."/>
        </authorList>
    </citation>
    <scope>NUCLEOTIDE SEQUENCE</scope>
</reference>
<accession>A0A812KF03</accession>
<gene>
    <name evidence="1" type="ORF">SPIL2461_LOCUS2994</name>
</gene>
<proteinExistence type="predicted"/>
<sequence length="191" mass="21617">MQAGLALWCNPGSCGHPSLCARPCIYLAKNGACHVDGCNFCHMPHDQPASKLNQRQRYVLRQLDHKSKMDLMLEAVREGLEREGLATHAAEMTRLLEEEAAKYPQQAGPRSQKRQLHDLRKAFMRMTVSDTIKSFEDVLPEKALQYFQDLRQGLVPQPPQTSALTSKCELTLKDALALYPFPRTKLATWIL</sequence>
<dbReference type="AlphaFoldDB" id="A0A812KF03"/>
<evidence type="ECO:0000313" key="1">
    <source>
        <dbReference type="EMBL" id="CAE7222567.1"/>
    </source>
</evidence>
<dbReference type="EMBL" id="CAJNIZ010003448">
    <property type="protein sequence ID" value="CAE7222567.1"/>
    <property type="molecule type" value="Genomic_DNA"/>
</dbReference>
<evidence type="ECO:0008006" key="3">
    <source>
        <dbReference type="Google" id="ProtNLM"/>
    </source>
</evidence>